<dbReference type="InterPro" id="IPR005814">
    <property type="entry name" value="Aminotrans_3"/>
</dbReference>
<comment type="catalytic activity">
    <reaction evidence="13">
        <text>L-2,4-diaminobutanoate + 2-oxoglutarate = L-aspartate 4-semialdehyde + L-glutamate</text>
        <dbReference type="Rhea" id="RHEA:11160"/>
        <dbReference type="ChEBI" id="CHEBI:16810"/>
        <dbReference type="ChEBI" id="CHEBI:29985"/>
        <dbReference type="ChEBI" id="CHEBI:58761"/>
        <dbReference type="ChEBI" id="CHEBI:537519"/>
        <dbReference type="EC" id="2.6.1.76"/>
    </reaction>
</comment>
<gene>
    <name evidence="16" type="ordered locus">Sfla_0094</name>
</gene>
<dbReference type="EC" id="2.6.1.76" evidence="5"/>
<dbReference type="CDD" id="cd00610">
    <property type="entry name" value="OAT_like"/>
    <property type="match status" value="1"/>
</dbReference>
<comment type="cofactor">
    <cofactor evidence="1">
        <name>pyridoxal 5'-phosphate</name>
        <dbReference type="ChEBI" id="CHEBI:597326"/>
    </cofactor>
</comment>
<dbReference type="NCBIfam" id="NF006733">
    <property type="entry name" value="PRK09264.1"/>
    <property type="match status" value="1"/>
</dbReference>
<evidence type="ECO:0000256" key="1">
    <source>
        <dbReference type="ARBA" id="ARBA00001933"/>
    </source>
</evidence>
<dbReference type="PANTHER" id="PTHR43552:SF2">
    <property type="entry name" value="DIAMINOBUTYRATE--2-OXOGLUTARATE TRANSAMINASE"/>
    <property type="match status" value="1"/>
</dbReference>
<proteinExistence type="inferred from homology"/>
<evidence type="ECO:0000256" key="8">
    <source>
        <dbReference type="ARBA" id="ARBA00022679"/>
    </source>
</evidence>
<evidence type="ECO:0000256" key="10">
    <source>
        <dbReference type="ARBA" id="ARBA00029744"/>
    </source>
</evidence>
<dbReference type="Pfam" id="PF00202">
    <property type="entry name" value="Aminotran_3"/>
    <property type="match status" value="1"/>
</dbReference>
<dbReference type="PIRSF" id="PIRSF000521">
    <property type="entry name" value="Transaminase_4ab_Lys_Orn"/>
    <property type="match status" value="1"/>
</dbReference>
<keyword evidence="7" id="KW-0032">Aminotransferase</keyword>
<dbReference type="PANTHER" id="PTHR43552">
    <property type="entry name" value="DIAMINOBUTYRATE--2-OXOGLUTARATE AMINOTRANSFERASE"/>
    <property type="match status" value="1"/>
</dbReference>
<evidence type="ECO:0000256" key="12">
    <source>
        <dbReference type="ARBA" id="ARBA00031476"/>
    </source>
</evidence>
<evidence type="ECO:0000256" key="9">
    <source>
        <dbReference type="ARBA" id="ARBA00022898"/>
    </source>
</evidence>
<dbReference type="InterPro" id="IPR049704">
    <property type="entry name" value="Aminotrans_3_PPA_site"/>
</dbReference>
<organism evidence="16 17">
    <name type="scientific">Streptomyces pratensis (strain ATCC 33331 / IAF-45CD)</name>
    <dbReference type="NCBI Taxonomy" id="591167"/>
    <lineage>
        <taxon>Bacteria</taxon>
        <taxon>Bacillati</taxon>
        <taxon>Actinomycetota</taxon>
        <taxon>Actinomycetes</taxon>
        <taxon>Kitasatosporales</taxon>
        <taxon>Streptomycetaceae</taxon>
        <taxon>Streptomyces</taxon>
    </lineage>
</organism>
<keyword evidence="8" id="KW-0808">Transferase</keyword>
<reference evidence="16 17" key="1">
    <citation type="submission" date="2011-01" db="EMBL/GenBank/DDBJ databases">
        <title>Complete sequence of chromosome of Streptomyces flavogriseus ATCC 33331.</title>
        <authorList>
            <consortium name="US DOE Joint Genome Institute"/>
            <person name="Lucas S."/>
            <person name="Copeland A."/>
            <person name="Lapidus A."/>
            <person name="Cheng J.-F."/>
            <person name="Goodwin L."/>
            <person name="Pitluck S."/>
            <person name="Davenport K."/>
            <person name="Detter J.C."/>
            <person name="Han C."/>
            <person name="Tapia R."/>
            <person name="Land M."/>
            <person name="Hauser L."/>
            <person name="Kyrpides N."/>
            <person name="Ivanova N."/>
            <person name="Ovchinnikova G."/>
            <person name="Pagani I."/>
            <person name="Brumm P."/>
            <person name="Mead D."/>
            <person name="Woyke T."/>
        </authorList>
    </citation>
    <scope>NUCLEOTIDE SEQUENCE [LARGE SCALE GENOMIC DNA]</scope>
    <source>
        <strain evidence="17">ATCC 33331 / IAF-45CD</strain>
    </source>
</reference>
<dbReference type="Proteomes" id="UP000002066">
    <property type="component" value="Chromosome"/>
</dbReference>
<keyword evidence="9 14" id="KW-0663">Pyridoxal phosphate</keyword>
<dbReference type="Gene3D" id="3.90.1150.10">
    <property type="entry name" value="Aspartate Aminotransferase, domain 1"/>
    <property type="match status" value="1"/>
</dbReference>
<evidence type="ECO:0000256" key="7">
    <source>
        <dbReference type="ARBA" id="ARBA00022576"/>
    </source>
</evidence>
<accession>A0A8D4B9Z4</accession>
<dbReference type="Gene3D" id="3.40.640.10">
    <property type="entry name" value="Type I PLP-dependent aspartate aminotransferase-like (Major domain)"/>
    <property type="match status" value="1"/>
</dbReference>
<evidence type="ECO:0000256" key="3">
    <source>
        <dbReference type="ARBA" id="ARBA00004946"/>
    </source>
</evidence>
<evidence type="ECO:0000256" key="15">
    <source>
        <dbReference type="SAM" id="MobiDB-lite"/>
    </source>
</evidence>
<comment type="similarity">
    <text evidence="4 14">Belongs to the class-III pyridoxal-phosphate-dependent aminotransferase family.</text>
</comment>
<evidence type="ECO:0000256" key="4">
    <source>
        <dbReference type="ARBA" id="ARBA00008954"/>
    </source>
</evidence>
<evidence type="ECO:0000256" key="2">
    <source>
        <dbReference type="ARBA" id="ARBA00002189"/>
    </source>
</evidence>
<feature type="region of interest" description="Disordered" evidence="15">
    <location>
        <begin position="1"/>
        <end position="21"/>
    </location>
</feature>
<comment type="function">
    <text evidence="2">Catalyzes reversively the conversion of L-aspartate beta-semialdehyde (ASA) to L-2,4-diaminobutyrate (DABA) by transamination with L-glutamate.</text>
</comment>
<comment type="pathway">
    <text evidence="3">Amine and polyamine biosynthesis; ectoine biosynthesis; L-ectoine from L-aspartate 4-semialdehyde: step 1/3.</text>
</comment>
<evidence type="ECO:0000256" key="13">
    <source>
        <dbReference type="ARBA" id="ARBA00049111"/>
    </source>
</evidence>
<dbReference type="InterPro" id="IPR015422">
    <property type="entry name" value="PyrdxlP-dep_Trfase_small"/>
</dbReference>
<dbReference type="GO" id="GO:0045303">
    <property type="term" value="F:diaminobutyrate-2-oxoglutarate transaminase activity"/>
    <property type="evidence" value="ECO:0007669"/>
    <property type="project" value="UniProtKB-EC"/>
</dbReference>
<evidence type="ECO:0000256" key="14">
    <source>
        <dbReference type="RuleBase" id="RU003560"/>
    </source>
</evidence>
<dbReference type="InterPro" id="IPR015424">
    <property type="entry name" value="PyrdxlP-dep_Trfase"/>
</dbReference>
<dbReference type="KEGG" id="sfa:Sfla_0094"/>
<dbReference type="SUPFAM" id="SSF53383">
    <property type="entry name" value="PLP-dependent transferases"/>
    <property type="match status" value="1"/>
</dbReference>
<name>A0A8D4B9Z4_STRFA</name>
<evidence type="ECO:0000313" key="17">
    <source>
        <dbReference type="Proteomes" id="UP000002066"/>
    </source>
</evidence>
<dbReference type="AlphaFoldDB" id="A0A8D4B9Z4"/>
<evidence type="ECO:0000256" key="11">
    <source>
        <dbReference type="ARBA" id="ARBA00030665"/>
    </source>
</evidence>
<dbReference type="PROSITE" id="PS00600">
    <property type="entry name" value="AA_TRANSFER_CLASS_3"/>
    <property type="match status" value="1"/>
</dbReference>
<evidence type="ECO:0000256" key="5">
    <source>
        <dbReference type="ARBA" id="ARBA00013155"/>
    </source>
</evidence>
<dbReference type="NCBIfam" id="TIGR00709">
    <property type="entry name" value="dat"/>
    <property type="match status" value="1"/>
</dbReference>
<sequence>MPRRLRAATSRPVGTAGENRKDPITMTLAFTPPTTAPPEGPDVAVFERYESHVRSYCRKFPVVFERAKGARLYAEDGRVFTDFFCGAGSLNYGHNPGPIKERIADYLASDGMMHGLDMYTVAKRSFLVALTEHILRPRGLEYTAQFSGPTGADAVEAALKLARKATGRRGIFAFSGGYHGMTRGSLAVTGNGRARRAGGVHGQDEVTFIPYEDGPQGPFDSIAFIERLLADSSSGVELPAAVIVEPLQMEGGVYQASADWLRRLRVVTERHGILLICDEIQSGCGRTGTFFAFEESGIVPDIVTVSKSISGYGLPLALTLFRPGLDVWEPGEHTGTFRGNQLAFVAATAAAELWSDPDFLDRLPVPARRLAEFGAELVAAEPEIVIRGRGMVLGIDLGRKGGGKRAEEVQRYAFDHGLIVELSGRDDEVIKVLPPLTVTPEELDHGIGVLRAALLSS</sequence>
<dbReference type="InterPro" id="IPR015421">
    <property type="entry name" value="PyrdxlP-dep_Trfase_major"/>
</dbReference>
<evidence type="ECO:0000313" key="16">
    <source>
        <dbReference type="EMBL" id="ADW01562.1"/>
    </source>
</evidence>
<dbReference type="GO" id="GO:0030170">
    <property type="term" value="F:pyridoxal phosphate binding"/>
    <property type="evidence" value="ECO:0007669"/>
    <property type="project" value="InterPro"/>
</dbReference>
<dbReference type="EMBL" id="CP002475">
    <property type="protein sequence ID" value="ADW01562.1"/>
    <property type="molecule type" value="Genomic_DNA"/>
</dbReference>
<protein>
    <recommendedName>
        <fullName evidence="6">Diaminobutyrate--2-oxoglutarate transaminase</fullName>
        <ecNumber evidence="5">2.6.1.76</ecNumber>
    </recommendedName>
    <alternativeName>
        <fullName evidence="11">DABA aminotransferase</fullName>
    </alternativeName>
    <alternativeName>
        <fullName evidence="12">Diaminobutyrate--2-oxoglutarate aminotransferase</fullName>
    </alternativeName>
    <alternativeName>
        <fullName evidence="10">L-2,4-diaminobutyric acid transaminase</fullName>
    </alternativeName>
</protein>
<evidence type="ECO:0000256" key="6">
    <source>
        <dbReference type="ARBA" id="ARBA00014798"/>
    </source>
</evidence>
<dbReference type="InterPro" id="IPR004637">
    <property type="entry name" value="Dat"/>
</dbReference>